<evidence type="ECO:0000313" key="3">
    <source>
        <dbReference type="Proteomes" id="UP000271974"/>
    </source>
</evidence>
<dbReference type="EMBL" id="RQTK01000080">
    <property type="protein sequence ID" value="RUS88541.1"/>
    <property type="molecule type" value="Genomic_DNA"/>
</dbReference>
<dbReference type="AlphaFoldDB" id="A0A433U403"/>
<dbReference type="OrthoDB" id="10457006at2759"/>
<reference evidence="2 3" key="1">
    <citation type="submission" date="2019-01" db="EMBL/GenBank/DDBJ databases">
        <title>A draft genome assembly of the solar-powered sea slug Elysia chlorotica.</title>
        <authorList>
            <person name="Cai H."/>
            <person name="Li Q."/>
            <person name="Fang X."/>
            <person name="Li J."/>
            <person name="Curtis N.E."/>
            <person name="Altenburger A."/>
            <person name="Shibata T."/>
            <person name="Feng M."/>
            <person name="Maeda T."/>
            <person name="Schwartz J.A."/>
            <person name="Shigenobu S."/>
            <person name="Lundholm N."/>
            <person name="Nishiyama T."/>
            <person name="Yang H."/>
            <person name="Hasebe M."/>
            <person name="Li S."/>
            <person name="Pierce S.K."/>
            <person name="Wang J."/>
        </authorList>
    </citation>
    <scope>NUCLEOTIDE SEQUENCE [LARGE SCALE GENOMIC DNA]</scope>
    <source>
        <strain evidence="2">EC2010</strain>
        <tissue evidence="2">Whole organism of an adult</tissue>
    </source>
</reference>
<keyword evidence="3" id="KW-1185">Reference proteome</keyword>
<keyword evidence="1" id="KW-0812">Transmembrane</keyword>
<gene>
    <name evidence="2" type="ORF">EGW08_003717</name>
</gene>
<accession>A0A433U403</accession>
<dbReference type="Proteomes" id="UP000271974">
    <property type="component" value="Unassembled WGS sequence"/>
</dbReference>
<comment type="caution">
    <text evidence="2">The sequence shown here is derived from an EMBL/GenBank/DDBJ whole genome shotgun (WGS) entry which is preliminary data.</text>
</comment>
<sequence length="223" mass="25129">MADSDSSNESKASTTLSKVEVIQMNPVKLTVKILQVLIWKTILTMRRRWPVVVGIYFGVLILFTGWCMVFRTAYPFKLSDVGASVDVELEIGPDWVLSCSHPPNEGVVLIGYAPGFPLIQALMEEAERILARNGFPQGIKEYQVVPFKSEYSMAKFIRDRPGILQYAYAFSIPHKTYPTLSPVLNIISYIHDKNNCYHDQYPACPGDAYIAKVIMEAFMNAHS</sequence>
<organism evidence="2 3">
    <name type="scientific">Elysia chlorotica</name>
    <name type="common">Eastern emerald elysia</name>
    <name type="synonym">Sea slug</name>
    <dbReference type="NCBI Taxonomy" id="188477"/>
    <lineage>
        <taxon>Eukaryota</taxon>
        <taxon>Metazoa</taxon>
        <taxon>Spiralia</taxon>
        <taxon>Lophotrochozoa</taxon>
        <taxon>Mollusca</taxon>
        <taxon>Gastropoda</taxon>
        <taxon>Heterobranchia</taxon>
        <taxon>Euthyneura</taxon>
        <taxon>Panpulmonata</taxon>
        <taxon>Sacoglossa</taxon>
        <taxon>Placobranchoidea</taxon>
        <taxon>Plakobranchidae</taxon>
        <taxon>Elysia</taxon>
    </lineage>
</organism>
<keyword evidence="1" id="KW-1133">Transmembrane helix</keyword>
<evidence type="ECO:0000313" key="2">
    <source>
        <dbReference type="EMBL" id="RUS88541.1"/>
    </source>
</evidence>
<evidence type="ECO:0000256" key="1">
    <source>
        <dbReference type="SAM" id="Phobius"/>
    </source>
</evidence>
<feature type="non-terminal residue" evidence="2">
    <location>
        <position position="223"/>
    </location>
</feature>
<name>A0A433U403_ELYCH</name>
<keyword evidence="1" id="KW-0472">Membrane</keyword>
<protein>
    <submittedName>
        <fullName evidence="2">Uncharacterized protein</fullName>
    </submittedName>
</protein>
<proteinExistence type="predicted"/>
<feature type="transmembrane region" description="Helical" evidence="1">
    <location>
        <begin position="49"/>
        <end position="69"/>
    </location>
</feature>